<dbReference type="OrthoDB" id="10656180at2759"/>
<keyword evidence="1" id="KW-0479">Metal-binding</keyword>
<evidence type="ECO:0000259" key="3">
    <source>
        <dbReference type="PROSITE" id="PS50966"/>
    </source>
</evidence>
<dbReference type="Proteomes" id="UP000504606">
    <property type="component" value="Unplaced"/>
</dbReference>
<organism evidence="4 5">
    <name type="scientific">Frankliniella occidentalis</name>
    <name type="common">Western flower thrips</name>
    <name type="synonym">Euthrips occidentalis</name>
    <dbReference type="NCBI Taxonomy" id="133901"/>
    <lineage>
        <taxon>Eukaryota</taxon>
        <taxon>Metazoa</taxon>
        <taxon>Ecdysozoa</taxon>
        <taxon>Arthropoda</taxon>
        <taxon>Hexapoda</taxon>
        <taxon>Insecta</taxon>
        <taxon>Pterygota</taxon>
        <taxon>Neoptera</taxon>
        <taxon>Paraneoptera</taxon>
        <taxon>Thysanoptera</taxon>
        <taxon>Terebrantia</taxon>
        <taxon>Thripoidea</taxon>
        <taxon>Thripidae</taxon>
        <taxon>Frankliniella</taxon>
    </lineage>
</organism>
<accession>A0A9C6WUV0</accession>
<dbReference type="KEGG" id="foc:127748773"/>
<feature type="domain" description="SWIM-type" evidence="3">
    <location>
        <begin position="474"/>
        <end position="513"/>
    </location>
</feature>
<sequence>MNDGENLDAEAVDDVLSDGENLDAEPSFDDTLSDDENTISLDSAPVQETFITFGSKTGETHLLGSDEDHNALHLLKDKNSGQVKRGKDTLSDAENVCGNTSSSAPVVVGSPAGALEICNIGTDNVGVISTISEKSTVASALNEKNLFNWDFTKNNCQTMSTSFVVKTLPGKSFLPLLSVNENQSSEKISSQGHGTRVVVEPSQLQLFSDAQISGQEHLIGVEVESSQSKLFSDGQISGPEHVIAVDVQSSQSELFSDEQISGQVHVRVEAEPAVCFKFLADQPLDIHSVNGHGSSQNEDLYHLLNCDDENESLKMLVSCLDIPDVDSQQSKQTTAETQAQCTPTLAQSETPPNCFCGVPAVRRTVRNQPNMQFFGCPNFFAKDFKKCSFRRFTKAINTDPNLESLKNMKIPTVKTKGRPKGMGKTTQIRFLKGSTDKLSMAKPAGAYTTPFQSRKVRGEKICDMDITDNRDGSYRVVSQTNKATSYVVTQNSCTCPDPIEVCKHIYKITSKLHFLFISPFAHVYF</sequence>
<proteinExistence type="predicted"/>
<evidence type="ECO:0000256" key="2">
    <source>
        <dbReference type="SAM" id="MobiDB-lite"/>
    </source>
</evidence>
<dbReference type="PROSITE" id="PS50966">
    <property type="entry name" value="ZF_SWIM"/>
    <property type="match status" value="1"/>
</dbReference>
<dbReference type="AlphaFoldDB" id="A0A9C6WUV0"/>
<keyword evidence="1" id="KW-0862">Zinc</keyword>
<name>A0A9C6WUV0_FRAOC</name>
<evidence type="ECO:0000313" key="5">
    <source>
        <dbReference type="RefSeq" id="XP_052119569.1"/>
    </source>
</evidence>
<gene>
    <name evidence="5" type="primary">LOC127748773</name>
</gene>
<evidence type="ECO:0000256" key="1">
    <source>
        <dbReference type="PROSITE-ProRule" id="PRU00325"/>
    </source>
</evidence>
<dbReference type="InterPro" id="IPR007527">
    <property type="entry name" value="Znf_SWIM"/>
</dbReference>
<reference evidence="5" key="1">
    <citation type="submission" date="2025-08" db="UniProtKB">
        <authorList>
            <consortium name="RefSeq"/>
        </authorList>
    </citation>
    <scope>IDENTIFICATION</scope>
    <source>
        <tissue evidence="5">Whole organism</tissue>
    </source>
</reference>
<feature type="region of interest" description="Disordered" evidence="2">
    <location>
        <begin position="1"/>
        <end position="30"/>
    </location>
</feature>
<protein>
    <submittedName>
        <fullName evidence="5">Uncharacterized protein LOC127748773</fullName>
    </submittedName>
</protein>
<dbReference type="RefSeq" id="XP_052119569.1">
    <property type="nucleotide sequence ID" value="XM_052263609.1"/>
</dbReference>
<dbReference type="GO" id="GO:0008270">
    <property type="term" value="F:zinc ion binding"/>
    <property type="evidence" value="ECO:0007669"/>
    <property type="project" value="UniProtKB-KW"/>
</dbReference>
<dbReference type="GeneID" id="127748773"/>
<keyword evidence="4" id="KW-1185">Reference proteome</keyword>
<keyword evidence="1" id="KW-0863">Zinc-finger</keyword>
<evidence type="ECO:0000313" key="4">
    <source>
        <dbReference type="Proteomes" id="UP000504606"/>
    </source>
</evidence>